<feature type="transmembrane region" description="Helical" evidence="10">
    <location>
        <begin position="264"/>
        <end position="292"/>
    </location>
</feature>
<dbReference type="InterPro" id="IPR005185">
    <property type="entry name" value="YccF"/>
</dbReference>
<dbReference type="GO" id="GO:0005789">
    <property type="term" value="C:endoplasmic reticulum membrane"/>
    <property type="evidence" value="ECO:0007669"/>
    <property type="project" value="EnsemblFungi"/>
</dbReference>
<organism evidence="13 14">
    <name type="scientific">Candida glabrata</name>
    <name type="common">Yeast</name>
    <name type="synonym">Torulopsis glabrata</name>
    <dbReference type="NCBI Taxonomy" id="5478"/>
    <lineage>
        <taxon>Eukaryota</taxon>
        <taxon>Fungi</taxon>
        <taxon>Dikarya</taxon>
        <taxon>Ascomycota</taxon>
        <taxon>Saccharomycotina</taxon>
        <taxon>Saccharomycetes</taxon>
        <taxon>Saccharomycetales</taxon>
        <taxon>Saccharomycetaceae</taxon>
        <taxon>Nakaseomyces</taxon>
    </lineage>
</organism>
<dbReference type="Pfam" id="PF01699">
    <property type="entry name" value="Na_Ca_ex"/>
    <property type="match status" value="2"/>
</dbReference>
<dbReference type="FunFam" id="1.20.1420.30:FF:000014">
    <property type="entry name" value="Cation/H+ exchanger protein 2"/>
    <property type="match status" value="1"/>
</dbReference>
<dbReference type="VEuPathDB" id="FungiDB:B1J91_M04147g"/>
<reference evidence="13 14" key="1">
    <citation type="submission" date="2015-10" db="EMBL/GenBank/DDBJ databases">
        <title>Draft genomes sequences of Candida glabrata isolates 1A, 1B, 2A, 2B, 3A and 3B.</title>
        <authorList>
            <person name="Haavelsrud O.E."/>
            <person name="Gaustad P."/>
        </authorList>
    </citation>
    <scope>NUCLEOTIDE SEQUENCE [LARGE SCALE GENOMIC DNA]</scope>
    <source>
        <strain evidence="13">910700640</strain>
    </source>
</reference>
<dbReference type="PANTHER" id="PTHR31503">
    <property type="entry name" value="VACUOLAR CALCIUM ION TRANSPORTER"/>
    <property type="match status" value="1"/>
</dbReference>
<dbReference type="InterPro" id="IPR004837">
    <property type="entry name" value="NaCa_Exmemb"/>
</dbReference>
<proteinExistence type="inferred from homology"/>
<feature type="transmembrane region" description="Helical" evidence="10">
    <location>
        <begin position="594"/>
        <end position="614"/>
    </location>
</feature>
<keyword evidence="6 10" id="KW-1133">Transmembrane helix</keyword>
<dbReference type="InterPro" id="IPR044880">
    <property type="entry name" value="NCX_ion-bd_dom_sf"/>
</dbReference>
<evidence type="ECO:0000256" key="5">
    <source>
        <dbReference type="ARBA" id="ARBA00022692"/>
    </source>
</evidence>
<sequence length="974" mass="108486">MSLRPTVSKDKSRPVLVKRVFSVDDDANEVQNDIRYFENLADGVKIVLPGSENNIQDSAALSTGGNVAVPVPQGLRDEALVPVDSLRSLSTPDLMESITNLQQKLVTPRINGVAAHGNVGSPRFIIHDHTHTHPGDKKSATHHDLYIEELPAQRSNSSQALPAGSVAGGNGTSSLTDIPPVDLEASNLGETERLDPDNASRASSIESYTLRERQDAINETHPFGIRIWKPALYKKKRSVEKAADEDIHETKLKKITWAVKATNWIWVATCGLFLFTVFASASITVLIAGLFTKSARDYSRLMLRLARYLLYPFGKVVYLIQDKQYLEEDRDEGISVQQFYNWVTSYKSRLFFHESQTRPTESDALGNNMHHSSYGSIQKVVGEQTNTESNNPMLDNNGYTELPHSTSFQNPSNDHQNSAATQRRLFGRGKWSLGRIVFYAIFHIVLQPIVLFLSLLTWLAVFTIPMSNILWNLMYHCRRHPLALGFKSIKNSSNQIIEHYDDKNILLCTFRCAGWHYYKFTIDGTNVIVVNLIAMVFFTIFDFYALKEFFNIDLWITSESTVFILCLASIIPLAFYIGQAVASISAQTSMGLGAVINAFFSTIVEIFLYCVALQQKKGLLVEGSMIGSILGAVLLLPGLSMCGGALNRKTQRYNPRSAGVSSALLIFSMIVMFVPTLLYMMYSGYDVICDDLDATLPLDFYSAYKVMSTSKCHFSHPPLKFDKLYTHVIEPMSIVCAFVLFLAYTIGLWFTLRTHAATIWQLPIADPPREIVNTEANGIDGILSHEEDHNDEGGGHDAPNWSRSKSTLILLLATLLYAIIAEILVSCVDSVLEDFPSLSPKFLGLTIFALVPNTTEFLNAISFAMHGNIALSMEIGSAYALQVCLLQIPALVLFSVITAIGVDKALISIRDQMFPLVFPTWDLVASMASIFVFTYLYAEGKSNYFKGSILILLYVIIIMGFYYQGLIAEWGIIT</sequence>
<feature type="transmembrane region" description="Helical" evidence="10">
    <location>
        <begin position="914"/>
        <end position="938"/>
    </location>
</feature>
<dbReference type="Gene3D" id="1.20.1420.30">
    <property type="entry name" value="NCX, central ion-binding region"/>
    <property type="match status" value="2"/>
</dbReference>
<gene>
    <name evidence="13" type="ORF">AO440_004035</name>
</gene>
<keyword evidence="8 10" id="KW-0472">Membrane</keyword>
<evidence type="ECO:0000256" key="1">
    <source>
        <dbReference type="ARBA" id="ARBA00004127"/>
    </source>
</evidence>
<feature type="domain" description="Sodium/calcium exchanger membrane region" evidence="11">
    <location>
        <begin position="806"/>
        <end position="962"/>
    </location>
</feature>
<feature type="transmembrane region" description="Helical" evidence="10">
    <location>
        <begin position="456"/>
        <end position="475"/>
    </location>
</feature>
<dbReference type="GO" id="GO:0015369">
    <property type="term" value="F:calcium:proton antiporter activity"/>
    <property type="evidence" value="ECO:0007669"/>
    <property type="project" value="EnsemblFungi"/>
</dbReference>
<evidence type="ECO:0000256" key="3">
    <source>
        <dbReference type="ARBA" id="ARBA00022448"/>
    </source>
</evidence>
<dbReference type="GO" id="GO:0015386">
    <property type="term" value="F:potassium:proton antiporter activity"/>
    <property type="evidence" value="ECO:0007669"/>
    <property type="project" value="EnsemblFungi"/>
</dbReference>
<dbReference type="VEuPathDB" id="FungiDB:CAGL0M04147g"/>
<keyword evidence="4" id="KW-0597">Phosphoprotein</keyword>
<evidence type="ECO:0000256" key="9">
    <source>
        <dbReference type="SAM" id="MobiDB-lite"/>
    </source>
</evidence>
<feature type="transmembrane region" description="Helical" evidence="10">
    <location>
        <begin position="944"/>
        <end position="963"/>
    </location>
</feature>
<feature type="transmembrane region" description="Helical" evidence="10">
    <location>
        <begin position="626"/>
        <end position="646"/>
    </location>
</feature>
<name>A0A0W0D3J8_CANGB</name>
<evidence type="ECO:0000313" key="14">
    <source>
        <dbReference type="Proteomes" id="UP000054886"/>
    </source>
</evidence>
<dbReference type="EMBL" id="LLZZ01000106">
    <property type="protein sequence ID" value="KTB08116.1"/>
    <property type="molecule type" value="Genomic_DNA"/>
</dbReference>
<evidence type="ECO:0000256" key="6">
    <source>
        <dbReference type="ARBA" id="ARBA00022989"/>
    </source>
</evidence>
<evidence type="ECO:0000256" key="10">
    <source>
        <dbReference type="SAM" id="Phobius"/>
    </source>
</evidence>
<dbReference type="InterPro" id="IPR004713">
    <property type="entry name" value="CaH_exchang"/>
</dbReference>
<dbReference type="VEuPathDB" id="FungiDB:GVI51_M04059"/>
<feature type="transmembrane region" description="Helical" evidence="10">
    <location>
        <begin position="432"/>
        <end position="450"/>
    </location>
</feature>
<protein>
    <submittedName>
        <fullName evidence="13">Low affinity vacuolar monovalent cation/H(+) antiporter</fullName>
    </submittedName>
</protein>
<evidence type="ECO:0000259" key="12">
    <source>
        <dbReference type="Pfam" id="PF03733"/>
    </source>
</evidence>
<feature type="domain" description="Inner membrane component" evidence="12">
    <location>
        <begin position="262"/>
        <end position="315"/>
    </location>
</feature>
<dbReference type="Pfam" id="PF03733">
    <property type="entry name" value="YccF"/>
    <property type="match status" value="1"/>
</dbReference>
<dbReference type="GO" id="GO:1990816">
    <property type="term" value="C:vacuole-mitochondrion membrane contact site"/>
    <property type="evidence" value="ECO:0007669"/>
    <property type="project" value="EnsemblFungi"/>
</dbReference>
<dbReference type="AlphaFoldDB" id="A0A0W0D3J8"/>
<keyword evidence="3" id="KW-0813">Transport</keyword>
<feature type="transmembrane region" description="Helical" evidence="10">
    <location>
        <begin position="879"/>
        <end position="902"/>
    </location>
</feature>
<feature type="transmembrane region" description="Helical" evidence="10">
    <location>
        <begin position="658"/>
        <end position="682"/>
    </location>
</feature>
<dbReference type="GO" id="GO:0015385">
    <property type="term" value="F:sodium:proton antiporter activity"/>
    <property type="evidence" value="ECO:0007669"/>
    <property type="project" value="EnsemblFungi"/>
</dbReference>
<dbReference type="GO" id="GO:0006874">
    <property type="term" value="P:intracellular calcium ion homeostasis"/>
    <property type="evidence" value="ECO:0007669"/>
    <property type="project" value="TreeGrafter"/>
</dbReference>
<keyword evidence="7" id="KW-0406">Ion transport</keyword>
<evidence type="ECO:0000256" key="4">
    <source>
        <dbReference type="ARBA" id="ARBA00022553"/>
    </source>
</evidence>
<comment type="subcellular location">
    <subcellularLocation>
        <location evidence="1">Endomembrane system</location>
        <topology evidence="1">Multi-pass membrane protein</topology>
    </subcellularLocation>
</comment>
<evidence type="ECO:0000256" key="7">
    <source>
        <dbReference type="ARBA" id="ARBA00023065"/>
    </source>
</evidence>
<comment type="caution">
    <text evidence="13">The sequence shown here is derived from an EMBL/GenBank/DDBJ whole genome shotgun (WGS) entry which is preliminary data.</text>
</comment>
<feature type="region of interest" description="Disordered" evidence="9">
    <location>
        <begin position="386"/>
        <end position="416"/>
    </location>
</feature>
<evidence type="ECO:0000259" key="11">
    <source>
        <dbReference type="Pfam" id="PF01699"/>
    </source>
</evidence>
<feature type="domain" description="Sodium/calcium exchanger membrane region" evidence="11">
    <location>
        <begin position="562"/>
        <end position="677"/>
    </location>
</feature>
<dbReference type="PANTHER" id="PTHR31503:SF10">
    <property type="entry name" value="VNX1 PROTEIN"/>
    <property type="match status" value="1"/>
</dbReference>
<evidence type="ECO:0000313" key="13">
    <source>
        <dbReference type="EMBL" id="KTB08116.1"/>
    </source>
</evidence>
<dbReference type="VEuPathDB" id="FungiDB:GWK60_M04059"/>
<keyword evidence="5 10" id="KW-0812">Transmembrane</keyword>
<dbReference type="Proteomes" id="UP000054886">
    <property type="component" value="Unassembled WGS sequence"/>
</dbReference>
<feature type="transmembrane region" description="Helical" evidence="10">
    <location>
        <begin position="527"/>
        <end position="546"/>
    </location>
</feature>
<evidence type="ECO:0000256" key="8">
    <source>
        <dbReference type="ARBA" id="ARBA00023136"/>
    </source>
</evidence>
<evidence type="ECO:0000256" key="2">
    <source>
        <dbReference type="ARBA" id="ARBA00008170"/>
    </source>
</evidence>
<feature type="transmembrane region" description="Helical" evidence="10">
    <location>
        <begin position="561"/>
        <end position="582"/>
    </location>
</feature>
<feature type="transmembrane region" description="Helical" evidence="10">
    <location>
        <begin position="732"/>
        <end position="752"/>
    </location>
</feature>
<feature type="transmembrane region" description="Helical" evidence="10">
    <location>
        <begin position="808"/>
        <end position="832"/>
    </location>
</feature>
<feature type="region of interest" description="Disordered" evidence="9">
    <location>
        <begin position="154"/>
        <end position="182"/>
    </location>
</feature>
<accession>A0A0W0D3J8</accession>
<comment type="similarity">
    <text evidence="2">Belongs to the Ca(2+):cation antiporter (CaCA) (TC 2.A.19) family.</text>
</comment>
<dbReference type="GO" id="GO:0000329">
    <property type="term" value="C:fungal-type vacuole membrane"/>
    <property type="evidence" value="ECO:0007669"/>
    <property type="project" value="EnsemblFungi"/>
</dbReference>